<comment type="caution">
    <text evidence="2">The sequence shown here is derived from an EMBL/GenBank/DDBJ whole genome shotgun (WGS) entry which is preliminary data.</text>
</comment>
<evidence type="ECO:0000313" key="3">
    <source>
        <dbReference type="Proteomes" id="UP000284375"/>
    </source>
</evidence>
<dbReference type="Proteomes" id="UP000284375">
    <property type="component" value="Unassembled WGS sequence"/>
</dbReference>
<gene>
    <name evidence="2" type="ORF">VSDG_08364</name>
</gene>
<accession>A0A423VGJ6</accession>
<organism evidence="2 3">
    <name type="scientific">Cytospora chrysosperma</name>
    <name type="common">Cytospora canker fungus</name>
    <name type="synonym">Sphaeria chrysosperma</name>
    <dbReference type="NCBI Taxonomy" id="252740"/>
    <lineage>
        <taxon>Eukaryota</taxon>
        <taxon>Fungi</taxon>
        <taxon>Dikarya</taxon>
        <taxon>Ascomycota</taxon>
        <taxon>Pezizomycotina</taxon>
        <taxon>Sordariomycetes</taxon>
        <taxon>Sordariomycetidae</taxon>
        <taxon>Diaporthales</taxon>
        <taxon>Cytosporaceae</taxon>
        <taxon>Cytospora</taxon>
    </lineage>
</organism>
<feature type="region of interest" description="Disordered" evidence="1">
    <location>
        <begin position="72"/>
        <end position="139"/>
    </location>
</feature>
<proteinExistence type="predicted"/>
<protein>
    <submittedName>
        <fullName evidence="2">Uncharacterized protein</fullName>
    </submittedName>
</protein>
<feature type="compositionally biased region" description="Acidic residues" evidence="1">
    <location>
        <begin position="81"/>
        <end position="94"/>
    </location>
</feature>
<sequence length="254" mass="27403">MGAGAPSRRIETRHLMRTRVNVAGPTQTAADDAIHVPKYTSKDHAEAEAGIHAVPPVSISVLDKEPILALMGQRDNKGEEEASENEVPVEESADVDTRGGGFGRRLRRLFGIRSPSPSDEDMWSSDTAGPSNRGDRRQQIVSGNPEHRQNAEEHSCPSRQAGIAVPDTLQWPERVESVVTATIGLGIGLDEDVTAKEELPATGGVLATGTAITVQGEQSQFGFHMEEEGRPSVPQPFNMSLMVGPMPEVSQVRW</sequence>
<evidence type="ECO:0000313" key="2">
    <source>
        <dbReference type="EMBL" id="ROV90063.1"/>
    </source>
</evidence>
<keyword evidence="3" id="KW-1185">Reference proteome</keyword>
<dbReference type="AlphaFoldDB" id="A0A423VGJ6"/>
<evidence type="ECO:0000256" key="1">
    <source>
        <dbReference type="SAM" id="MobiDB-lite"/>
    </source>
</evidence>
<name>A0A423VGJ6_CYTCH</name>
<reference evidence="2 3" key="1">
    <citation type="submission" date="2015-09" db="EMBL/GenBank/DDBJ databases">
        <title>Host preference determinants of Valsa canker pathogens revealed by comparative genomics.</title>
        <authorList>
            <person name="Yin Z."/>
            <person name="Huang L."/>
        </authorList>
    </citation>
    <scope>NUCLEOTIDE SEQUENCE [LARGE SCALE GENOMIC DNA]</scope>
    <source>
        <strain evidence="2 3">YSFL</strain>
    </source>
</reference>
<dbReference type="EMBL" id="LJZO01000053">
    <property type="protein sequence ID" value="ROV90063.1"/>
    <property type="molecule type" value="Genomic_DNA"/>
</dbReference>